<keyword evidence="6" id="KW-0812">Transmembrane</keyword>
<dbReference type="InterPro" id="IPR003715">
    <property type="entry name" value="Poly_export_N"/>
</dbReference>
<keyword evidence="18" id="KW-1185">Reference proteome</keyword>
<dbReference type="RefSeq" id="WP_377319032.1">
    <property type="nucleotide sequence ID" value="NZ_JBHUIY010000061.1"/>
</dbReference>
<feature type="domain" description="SLBB" evidence="16">
    <location>
        <begin position="124"/>
        <end position="204"/>
    </location>
</feature>
<keyword evidence="10" id="KW-0626">Porin</keyword>
<evidence type="ECO:0000256" key="2">
    <source>
        <dbReference type="ARBA" id="ARBA00009450"/>
    </source>
</evidence>
<evidence type="ECO:0000256" key="13">
    <source>
        <dbReference type="ARBA" id="ARBA00023237"/>
    </source>
</evidence>
<evidence type="ECO:0000256" key="11">
    <source>
        <dbReference type="ARBA" id="ARBA00023136"/>
    </source>
</evidence>
<dbReference type="InterPro" id="IPR049712">
    <property type="entry name" value="Poly_export"/>
</dbReference>
<keyword evidence="8" id="KW-0625">Polysaccharide transport</keyword>
<name>A0ABW5CEH0_9PROT</name>
<accession>A0ABW5CEH0</accession>
<evidence type="ECO:0000256" key="9">
    <source>
        <dbReference type="ARBA" id="ARBA00023065"/>
    </source>
</evidence>
<keyword evidence="7" id="KW-0732">Signal</keyword>
<keyword evidence="5" id="KW-0762">Sugar transport</keyword>
<keyword evidence="13" id="KW-0998">Cell outer membrane</keyword>
<protein>
    <submittedName>
        <fullName evidence="17">Polysaccharide biosynthesis/export family protein</fullName>
    </submittedName>
</protein>
<evidence type="ECO:0000259" key="16">
    <source>
        <dbReference type="Pfam" id="PF22461"/>
    </source>
</evidence>
<evidence type="ECO:0000256" key="5">
    <source>
        <dbReference type="ARBA" id="ARBA00022597"/>
    </source>
</evidence>
<comment type="similarity">
    <text evidence="2">Belongs to the BexD/CtrA/VexA family.</text>
</comment>
<organism evidence="17 18">
    <name type="scientific">Phaeospirillum tilakii</name>
    <dbReference type="NCBI Taxonomy" id="741673"/>
    <lineage>
        <taxon>Bacteria</taxon>
        <taxon>Pseudomonadati</taxon>
        <taxon>Pseudomonadota</taxon>
        <taxon>Alphaproteobacteria</taxon>
        <taxon>Rhodospirillales</taxon>
        <taxon>Rhodospirillaceae</taxon>
        <taxon>Phaeospirillum</taxon>
    </lineage>
</organism>
<gene>
    <name evidence="17" type="ORF">ACFSNB_17795</name>
</gene>
<evidence type="ECO:0000256" key="4">
    <source>
        <dbReference type="ARBA" id="ARBA00022452"/>
    </source>
</evidence>
<evidence type="ECO:0000256" key="10">
    <source>
        <dbReference type="ARBA" id="ARBA00023114"/>
    </source>
</evidence>
<evidence type="ECO:0000256" key="7">
    <source>
        <dbReference type="ARBA" id="ARBA00022729"/>
    </source>
</evidence>
<keyword evidence="4" id="KW-1134">Transmembrane beta strand</keyword>
<dbReference type="Proteomes" id="UP001597296">
    <property type="component" value="Unassembled WGS sequence"/>
</dbReference>
<comment type="caution">
    <text evidence="17">The sequence shown here is derived from an EMBL/GenBank/DDBJ whole genome shotgun (WGS) entry which is preliminary data.</text>
</comment>
<evidence type="ECO:0000256" key="12">
    <source>
        <dbReference type="ARBA" id="ARBA00023139"/>
    </source>
</evidence>
<dbReference type="InterPro" id="IPR054765">
    <property type="entry name" value="SLBB_dom"/>
</dbReference>
<sequence>MGLRHGWKGAAGAMLAVALLAGCGPTRVTSPEATGFRLIGEPLPPYRVGPGDTLAVVLPYNPELNFEAQVGPDGRFTLPVVGGIDVGGRTVAEIEAAIDRILVERRIARDAQPSVSVRHYAPVIYVGGEVKNPGVVPLRDRMDPLQAVSVAGGILETGRGDEVVLIRPGPDGRPLVRLINLEALVDKGDRTQAVALEAQDTVFVPKSSIAELDQWIDQYINKTIPFNRGVNYTINKNMGTSGQ</sequence>
<keyword evidence="11" id="KW-0472">Membrane</keyword>
<reference evidence="18" key="1">
    <citation type="journal article" date="2019" name="Int. J. Syst. Evol. Microbiol.">
        <title>The Global Catalogue of Microorganisms (GCM) 10K type strain sequencing project: providing services to taxonomists for standard genome sequencing and annotation.</title>
        <authorList>
            <consortium name="The Broad Institute Genomics Platform"/>
            <consortium name="The Broad Institute Genome Sequencing Center for Infectious Disease"/>
            <person name="Wu L."/>
            <person name="Ma J."/>
        </authorList>
    </citation>
    <scope>NUCLEOTIDE SEQUENCE [LARGE SCALE GENOMIC DNA]</scope>
    <source>
        <strain evidence="18">KCTC 15012</strain>
    </source>
</reference>
<dbReference type="Pfam" id="PF22461">
    <property type="entry name" value="SLBB_2"/>
    <property type="match status" value="1"/>
</dbReference>
<keyword evidence="9" id="KW-0406">Ion transport</keyword>
<keyword evidence="14" id="KW-0449">Lipoprotein</keyword>
<evidence type="ECO:0000313" key="17">
    <source>
        <dbReference type="EMBL" id="MFD2235655.1"/>
    </source>
</evidence>
<dbReference type="PANTHER" id="PTHR33619">
    <property type="entry name" value="POLYSACCHARIDE EXPORT PROTEIN GFCE-RELATED"/>
    <property type="match status" value="1"/>
</dbReference>
<evidence type="ECO:0000259" key="15">
    <source>
        <dbReference type="Pfam" id="PF02563"/>
    </source>
</evidence>
<dbReference type="PROSITE" id="PS51257">
    <property type="entry name" value="PROKAR_LIPOPROTEIN"/>
    <property type="match status" value="1"/>
</dbReference>
<dbReference type="Gene3D" id="3.10.560.10">
    <property type="entry name" value="Outer membrane lipoprotein wza domain like"/>
    <property type="match status" value="1"/>
</dbReference>
<evidence type="ECO:0000256" key="14">
    <source>
        <dbReference type="ARBA" id="ARBA00023288"/>
    </source>
</evidence>
<dbReference type="PANTHER" id="PTHR33619:SF3">
    <property type="entry name" value="POLYSACCHARIDE EXPORT PROTEIN GFCE-RELATED"/>
    <property type="match status" value="1"/>
</dbReference>
<evidence type="ECO:0000256" key="6">
    <source>
        <dbReference type="ARBA" id="ARBA00022692"/>
    </source>
</evidence>
<dbReference type="EMBL" id="JBHUIY010000061">
    <property type="protein sequence ID" value="MFD2235655.1"/>
    <property type="molecule type" value="Genomic_DNA"/>
</dbReference>
<feature type="domain" description="Polysaccharide export protein N-terminal" evidence="15">
    <location>
        <begin position="44"/>
        <end position="117"/>
    </location>
</feature>
<evidence type="ECO:0000313" key="18">
    <source>
        <dbReference type="Proteomes" id="UP001597296"/>
    </source>
</evidence>
<evidence type="ECO:0000256" key="1">
    <source>
        <dbReference type="ARBA" id="ARBA00004571"/>
    </source>
</evidence>
<dbReference type="Pfam" id="PF02563">
    <property type="entry name" value="Poly_export"/>
    <property type="match status" value="1"/>
</dbReference>
<evidence type="ECO:0000256" key="3">
    <source>
        <dbReference type="ARBA" id="ARBA00022448"/>
    </source>
</evidence>
<keyword evidence="12" id="KW-0564">Palmitate</keyword>
<keyword evidence="3" id="KW-0813">Transport</keyword>
<proteinExistence type="inferred from homology"/>
<comment type="subcellular location">
    <subcellularLocation>
        <location evidence="1">Cell outer membrane</location>
        <topology evidence="1">Multi-pass membrane protein</topology>
    </subcellularLocation>
</comment>
<evidence type="ECO:0000256" key="8">
    <source>
        <dbReference type="ARBA" id="ARBA00023047"/>
    </source>
</evidence>